<accession>A0A077NH85</accession>
<dbReference type="HOGENOM" id="CLU_199675_0_0_6"/>
<proteinExistence type="predicted"/>
<name>A0A077NH85_XENBV</name>
<comment type="caution">
    <text evidence="1">The sequence shown here is derived from an EMBL/GenBank/DDBJ whole genome shotgun (WGS) entry which is preliminary data.</text>
</comment>
<evidence type="ECO:0000313" key="1">
    <source>
        <dbReference type="EMBL" id="CDG97200.1"/>
    </source>
</evidence>
<evidence type="ECO:0000313" key="2">
    <source>
        <dbReference type="Proteomes" id="UP000028511"/>
    </source>
</evidence>
<reference evidence="1" key="1">
    <citation type="submission" date="2013-07" db="EMBL/GenBank/DDBJ databases">
        <title>Sub-species coevolution in mutualistic symbiosis.</title>
        <authorList>
            <person name="Murfin K."/>
            <person name="Klassen J."/>
            <person name="Lee M."/>
            <person name="Forst S."/>
            <person name="Stock P."/>
            <person name="Goodrich-Blair H."/>
        </authorList>
    </citation>
    <scope>NUCLEOTIDE SEQUENCE [LARGE SCALE GENOMIC DNA]</scope>
    <source>
        <strain evidence="1">Puntauvense</strain>
    </source>
</reference>
<dbReference type="EMBL" id="CBSW010000167">
    <property type="protein sequence ID" value="CDG97200.1"/>
    <property type="molecule type" value="Genomic_DNA"/>
</dbReference>
<organism evidence="1 2">
    <name type="scientific">Xenorhabdus bovienii str. puntauvense</name>
    <dbReference type="NCBI Taxonomy" id="1398201"/>
    <lineage>
        <taxon>Bacteria</taxon>
        <taxon>Pseudomonadati</taxon>
        <taxon>Pseudomonadota</taxon>
        <taxon>Gammaproteobacteria</taxon>
        <taxon>Enterobacterales</taxon>
        <taxon>Morganellaceae</taxon>
        <taxon>Xenorhabdus</taxon>
    </lineage>
</organism>
<dbReference type="AlphaFoldDB" id="A0A077NH85"/>
<gene>
    <name evidence="1" type="ORF">XBP1_2490023</name>
</gene>
<sequence length="70" mass="7975">MTEDEQTLLMFKGLMASLNEQQQRHVDNCLNTIRQLMDDYPEGEALIALGYIGAEQQMKGNWGQGETVDR</sequence>
<dbReference type="Proteomes" id="UP000028511">
    <property type="component" value="Unassembled WGS sequence"/>
</dbReference>
<protein>
    <submittedName>
        <fullName evidence="1">Uncharacterized protein</fullName>
    </submittedName>
</protein>
<dbReference type="RefSeq" id="WP_038202271.1">
    <property type="nucleotide sequence ID" value="NZ_CAWLWN010000211.1"/>
</dbReference>